<evidence type="ECO:0000313" key="2">
    <source>
        <dbReference type="EMBL" id="CEG36676.1"/>
    </source>
</evidence>
<dbReference type="GeneID" id="36398399"/>
<protein>
    <submittedName>
        <fullName evidence="2">Uncharacterized protein</fullName>
    </submittedName>
</protein>
<dbReference type="Proteomes" id="UP000054928">
    <property type="component" value="Unassembled WGS sequence"/>
</dbReference>
<organism evidence="2 3">
    <name type="scientific">Plasmopara halstedii</name>
    <name type="common">Downy mildew of sunflower</name>
    <dbReference type="NCBI Taxonomy" id="4781"/>
    <lineage>
        <taxon>Eukaryota</taxon>
        <taxon>Sar</taxon>
        <taxon>Stramenopiles</taxon>
        <taxon>Oomycota</taxon>
        <taxon>Peronosporomycetes</taxon>
        <taxon>Peronosporales</taxon>
        <taxon>Peronosporaceae</taxon>
        <taxon>Plasmopara</taxon>
    </lineage>
</organism>
<dbReference type="AlphaFoldDB" id="A0A0P1A7M7"/>
<keyword evidence="1" id="KW-0472">Membrane</keyword>
<name>A0A0P1A7M7_PLAHL</name>
<evidence type="ECO:0000256" key="1">
    <source>
        <dbReference type="SAM" id="Phobius"/>
    </source>
</evidence>
<sequence length="61" mass="6965">MDKVQPNTYHILIYVLIILLSLLPFKLSAKHKSIKLELHDKVLALVLGSTTNIVWFGLYTT</sequence>
<dbReference type="RefSeq" id="XP_024573045.1">
    <property type="nucleotide sequence ID" value="XM_024721917.1"/>
</dbReference>
<keyword evidence="1" id="KW-1133">Transmembrane helix</keyword>
<feature type="transmembrane region" description="Helical" evidence="1">
    <location>
        <begin position="41"/>
        <end position="59"/>
    </location>
</feature>
<reference evidence="3" key="1">
    <citation type="submission" date="2014-09" db="EMBL/GenBank/DDBJ databases">
        <authorList>
            <person name="Sharma Rahul"/>
            <person name="Thines Marco"/>
        </authorList>
    </citation>
    <scope>NUCLEOTIDE SEQUENCE [LARGE SCALE GENOMIC DNA]</scope>
</reference>
<feature type="transmembrane region" description="Helical" evidence="1">
    <location>
        <begin position="12"/>
        <end position="29"/>
    </location>
</feature>
<evidence type="ECO:0000313" key="3">
    <source>
        <dbReference type="Proteomes" id="UP000054928"/>
    </source>
</evidence>
<keyword evidence="1" id="KW-0812">Transmembrane</keyword>
<keyword evidence="3" id="KW-1185">Reference proteome</keyword>
<proteinExistence type="predicted"/>
<accession>A0A0P1A7M7</accession>
<dbReference type="EMBL" id="CCYD01000217">
    <property type="protein sequence ID" value="CEG36676.1"/>
    <property type="molecule type" value="Genomic_DNA"/>
</dbReference>